<evidence type="ECO:0000256" key="4">
    <source>
        <dbReference type="ARBA" id="ARBA00009038"/>
    </source>
</evidence>
<feature type="transmembrane region" description="Helical" evidence="12">
    <location>
        <begin position="253"/>
        <end position="272"/>
    </location>
</feature>
<dbReference type="Pfam" id="PF25147">
    <property type="entry name" value="Ribophorin_II_C"/>
    <property type="match status" value="1"/>
</dbReference>
<gene>
    <name evidence="16" type="ORF">LPJ61_000130</name>
</gene>
<keyword evidence="8 12" id="KW-1133">Transmembrane helix</keyword>
<dbReference type="AlphaFoldDB" id="A0A9W7YIY2"/>
<keyword evidence="7" id="KW-0256">Endoplasmic reticulum</keyword>
<evidence type="ECO:0000256" key="10">
    <source>
        <dbReference type="ARBA" id="ARBA00030078"/>
    </source>
</evidence>
<reference evidence="16" key="1">
    <citation type="submission" date="2022-07" db="EMBL/GenBank/DDBJ databases">
        <title>Phylogenomic reconstructions and comparative analyses of Kickxellomycotina fungi.</title>
        <authorList>
            <person name="Reynolds N.K."/>
            <person name="Stajich J.E."/>
            <person name="Barry K."/>
            <person name="Grigoriev I.V."/>
            <person name="Crous P."/>
            <person name="Smith M.E."/>
        </authorList>
    </citation>
    <scope>NUCLEOTIDE SEQUENCE</scope>
    <source>
        <strain evidence="16">BCRC 34381</strain>
    </source>
</reference>
<evidence type="ECO:0000256" key="11">
    <source>
        <dbReference type="ARBA" id="ARBA00032139"/>
    </source>
</evidence>
<feature type="domain" description="Ribophorin II third" evidence="14">
    <location>
        <begin position="33"/>
        <end position="139"/>
    </location>
</feature>
<evidence type="ECO:0000313" key="16">
    <source>
        <dbReference type="EMBL" id="KAJ1736171.1"/>
    </source>
</evidence>
<dbReference type="PANTHER" id="PTHR12640">
    <property type="entry name" value="RIBOPHORIN II"/>
    <property type="match status" value="1"/>
</dbReference>
<comment type="function">
    <text evidence="1">Subunit of the oligosaccharyl transferase (OST) complex that catalyzes the initial transfer of a defined glycan (Glc(3)Man(9)GlcNAc(2) in eukaryotes) from the lipid carrier dolichol-pyrophosphate to an asparagine residue within an Asn-X-Ser/Thr consensus motif in nascent polypeptide chains, the first step in protein N-glycosylation. N-glycosylation occurs cotranslationally and the complex associates with the Sec61 complex at the channel-forming translocon complex that mediates protein translocation across the endoplasmic reticulum (ER). All subunits are required for a maximal enzyme activity.</text>
</comment>
<evidence type="ECO:0000256" key="9">
    <source>
        <dbReference type="ARBA" id="ARBA00023136"/>
    </source>
</evidence>
<comment type="pathway">
    <text evidence="3">Protein modification; protein glycosylation.</text>
</comment>
<dbReference type="OrthoDB" id="432292at2759"/>
<evidence type="ECO:0000256" key="6">
    <source>
        <dbReference type="ARBA" id="ARBA00022729"/>
    </source>
</evidence>
<organism evidence="16 17">
    <name type="scientific">Coemansia biformis</name>
    <dbReference type="NCBI Taxonomy" id="1286918"/>
    <lineage>
        <taxon>Eukaryota</taxon>
        <taxon>Fungi</taxon>
        <taxon>Fungi incertae sedis</taxon>
        <taxon>Zoopagomycota</taxon>
        <taxon>Kickxellomycotina</taxon>
        <taxon>Kickxellomycetes</taxon>
        <taxon>Kickxellales</taxon>
        <taxon>Kickxellaceae</taxon>
        <taxon>Coemansia</taxon>
    </lineage>
</organism>
<feature type="chain" id="PRO_5044242465" description="Ribophorin II" evidence="13">
    <location>
        <begin position="27"/>
        <end position="280"/>
    </location>
</feature>
<sequence length="280" mass="29006">MKLPGAARALAGLGALCGLLCGLASGEVMAANVVVRVLERTGDAQFEQALAYPAALSTVPKVRLSTPLTVTFDAQTAGGAAVQLDRAAVSLQHAETGAEVAFAAQRSKGGPYRASISRADFRRHLGPAPGRYSVTLVLGSFEHGGLAYELGAIDVVGKQGKQGKARLAALGPRPEIRHRFADPQRMPSAAVSLAFAGLVAAPLGVLLRTWARLGVNAANLKHEPAGALVFMGLVATYMALAVAYWVGGRLLPTLGYALALALPTYLAGQHALSRRIARGL</sequence>
<proteinExistence type="inferred from homology"/>
<evidence type="ECO:0000256" key="3">
    <source>
        <dbReference type="ARBA" id="ARBA00004922"/>
    </source>
</evidence>
<evidence type="ECO:0000256" key="8">
    <source>
        <dbReference type="ARBA" id="ARBA00022989"/>
    </source>
</evidence>
<keyword evidence="5 12" id="KW-0812">Transmembrane</keyword>
<dbReference type="Pfam" id="PF23860">
    <property type="entry name" value="Ribophorin_II_3rd"/>
    <property type="match status" value="1"/>
</dbReference>
<evidence type="ECO:0000256" key="1">
    <source>
        <dbReference type="ARBA" id="ARBA00002791"/>
    </source>
</evidence>
<comment type="subcellular location">
    <subcellularLocation>
        <location evidence="2">Endoplasmic reticulum membrane</location>
        <topology evidence="2">Multi-pass membrane protein</topology>
    </subcellularLocation>
</comment>
<feature type="domain" description="Ribophorin II C-terminal" evidence="15">
    <location>
        <begin position="180"/>
        <end position="275"/>
    </location>
</feature>
<accession>A0A9W7YIY2</accession>
<feature type="transmembrane region" description="Helical" evidence="12">
    <location>
        <begin position="227"/>
        <end position="247"/>
    </location>
</feature>
<dbReference type="InterPro" id="IPR008814">
    <property type="entry name" value="Swp1"/>
</dbReference>
<protein>
    <recommendedName>
        <fullName evidence="11">Ribophorin II</fullName>
    </recommendedName>
    <alternativeName>
        <fullName evidence="10">Ribophorin-2</fullName>
    </alternativeName>
</protein>
<dbReference type="InterPro" id="IPR056790">
    <property type="entry name" value="Ribophorin_II_C"/>
</dbReference>
<keyword evidence="6 13" id="KW-0732">Signal</keyword>
<comment type="caution">
    <text evidence="16">The sequence shown here is derived from an EMBL/GenBank/DDBJ whole genome shotgun (WGS) entry which is preliminary data.</text>
</comment>
<evidence type="ECO:0000256" key="2">
    <source>
        <dbReference type="ARBA" id="ARBA00004477"/>
    </source>
</evidence>
<dbReference type="Proteomes" id="UP001143981">
    <property type="component" value="Unassembled WGS sequence"/>
</dbReference>
<evidence type="ECO:0000259" key="15">
    <source>
        <dbReference type="Pfam" id="PF25147"/>
    </source>
</evidence>
<evidence type="ECO:0000313" key="17">
    <source>
        <dbReference type="Proteomes" id="UP001143981"/>
    </source>
</evidence>
<evidence type="ECO:0000256" key="13">
    <source>
        <dbReference type="SAM" id="SignalP"/>
    </source>
</evidence>
<evidence type="ECO:0000256" key="5">
    <source>
        <dbReference type="ARBA" id="ARBA00022692"/>
    </source>
</evidence>
<comment type="similarity">
    <text evidence="4">Belongs to the SWP1 family.</text>
</comment>
<dbReference type="EMBL" id="JANBOI010000002">
    <property type="protein sequence ID" value="KAJ1736171.1"/>
    <property type="molecule type" value="Genomic_DNA"/>
</dbReference>
<feature type="signal peptide" evidence="13">
    <location>
        <begin position="1"/>
        <end position="26"/>
    </location>
</feature>
<feature type="transmembrane region" description="Helical" evidence="12">
    <location>
        <begin position="186"/>
        <end position="207"/>
    </location>
</feature>
<keyword evidence="17" id="KW-1185">Reference proteome</keyword>
<evidence type="ECO:0000259" key="14">
    <source>
        <dbReference type="Pfam" id="PF23860"/>
    </source>
</evidence>
<evidence type="ECO:0000256" key="7">
    <source>
        <dbReference type="ARBA" id="ARBA00022824"/>
    </source>
</evidence>
<keyword evidence="9 12" id="KW-0472">Membrane</keyword>
<evidence type="ECO:0000256" key="12">
    <source>
        <dbReference type="SAM" id="Phobius"/>
    </source>
</evidence>
<dbReference type="PANTHER" id="PTHR12640:SF0">
    <property type="entry name" value="DOLICHYL-DIPHOSPHOOLIGOSACCHARIDE--PROTEIN GLYCOSYLTRANSFERASE SUBUNIT 2"/>
    <property type="match status" value="1"/>
</dbReference>
<dbReference type="InterPro" id="IPR055374">
    <property type="entry name" value="Ribophorin_II_3rd"/>
</dbReference>
<dbReference type="GO" id="GO:0008250">
    <property type="term" value="C:oligosaccharyltransferase complex"/>
    <property type="evidence" value="ECO:0007669"/>
    <property type="project" value="InterPro"/>
</dbReference>
<name>A0A9W7YIY2_9FUNG</name>
<dbReference type="GO" id="GO:0006487">
    <property type="term" value="P:protein N-linked glycosylation"/>
    <property type="evidence" value="ECO:0007669"/>
    <property type="project" value="TreeGrafter"/>
</dbReference>